<keyword evidence="2" id="KW-1185">Reference proteome</keyword>
<evidence type="ECO:0000313" key="1">
    <source>
        <dbReference type="EMBL" id="CAF1049142.1"/>
    </source>
</evidence>
<gene>
    <name evidence="1" type="ORF">OXX778_LOCUS18736</name>
</gene>
<comment type="caution">
    <text evidence="1">The sequence shown here is derived from an EMBL/GenBank/DDBJ whole genome shotgun (WGS) entry which is preliminary data.</text>
</comment>
<dbReference type="OrthoDB" id="10471911at2759"/>
<proteinExistence type="predicted"/>
<sequence length="164" mass="19471">MFGVWMFLDKRKANRNLFYFKIRKSQFFWLRLILLIICLSRNLTYASPLPNDLEALPEQDDENIFPNDDGNIPENTKTDLENNYLNYIMKAASYNHQMYSNKLQRHLNFPSNQIRKVFKLDKNLQRLEKKSWKIPMKTVALYTEDKNANILGDLAAIITKFKDS</sequence>
<accession>A0A814KGE4</accession>
<evidence type="ECO:0000313" key="2">
    <source>
        <dbReference type="Proteomes" id="UP000663879"/>
    </source>
</evidence>
<protein>
    <submittedName>
        <fullName evidence="1">Uncharacterized protein</fullName>
    </submittedName>
</protein>
<dbReference type="EMBL" id="CAJNOC010005322">
    <property type="protein sequence ID" value="CAF1049142.1"/>
    <property type="molecule type" value="Genomic_DNA"/>
</dbReference>
<reference evidence="1" key="1">
    <citation type="submission" date="2021-02" db="EMBL/GenBank/DDBJ databases">
        <authorList>
            <person name="Nowell W R."/>
        </authorList>
    </citation>
    <scope>NUCLEOTIDE SEQUENCE</scope>
    <source>
        <strain evidence="1">Ploen Becks lab</strain>
    </source>
</reference>
<dbReference type="Proteomes" id="UP000663879">
    <property type="component" value="Unassembled WGS sequence"/>
</dbReference>
<organism evidence="1 2">
    <name type="scientific">Brachionus calyciflorus</name>
    <dbReference type="NCBI Taxonomy" id="104777"/>
    <lineage>
        <taxon>Eukaryota</taxon>
        <taxon>Metazoa</taxon>
        <taxon>Spiralia</taxon>
        <taxon>Gnathifera</taxon>
        <taxon>Rotifera</taxon>
        <taxon>Eurotatoria</taxon>
        <taxon>Monogononta</taxon>
        <taxon>Pseudotrocha</taxon>
        <taxon>Ploima</taxon>
        <taxon>Brachionidae</taxon>
        <taxon>Brachionus</taxon>
    </lineage>
</organism>
<name>A0A814KGE4_9BILA</name>
<dbReference type="AlphaFoldDB" id="A0A814KGE4"/>